<evidence type="ECO:0000256" key="1">
    <source>
        <dbReference type="SAM" id="MobiDB-lite"/>
    </source>
</evidence>
<reference evidence="2" key="2">
    <citation type="journal article" date="2023" name="IMA Fungus">
        <title>Comparative genomic study of the Penicillium genus elucidates a diverse pangenome and 15 lateral gene transfer events.</title>
        <authorList>
            <person name="Petersen C."/>
            <person name="Sorensen T."/>
            <person name="Nielsen M.R."/>
            <person name="Sondergaard T.E."/>
            <person name="Sorensen J.L."/>
            <person name="Fitzpatrick D.A."/>
            <person name="Frisvad J.C."/>
            <person name="Nielsen K.L."/>
        </authorList>
    </citation>
    <scope>NUCLEOTIDE SEQUENCE</scope>
    <source>
        <strain evidence="2">IBT 29677</strain>
    </source>
</reference>
<dbReference type="RefSeq" id="XP_056484908.1">
    <property type="nucleotide sequence ID" value="XM_056634288.1"/>
</dbReference>
<accession>A0A9X0B3V6</accession>
<comment type="caution">
    <text evidence="2">The sequence shown here is derived from an EMBL/GenBank/DDBJ whole genome shotgun (WGS) entry which is preliminary data.</text>
</comment>
<proteinExistence type="predicted"/>
<feature type="compositionally biased region" description="Polar residues" evidence="1">
    <location>
        <begin position="142"/>
        <end position="151"/>
    </location>
</feature>
<dbReference type="AlphaFoldDB" id="A0A9X0B3V6"/>
<feature type="compositionally biased region" description="Basic and acidic residues" evidence="1">
    <location>
        <begin position="67"/>
        <end position="87"/>
    </location>
</feature>
<dbReference type="GeneID" id="81373268"/>
<name>A0A9X0B3V6_9EURO</name>
<dbReference type="Proteomes" id="UP001147747">
    <property type="component" value="Unassembled WGS sequence"/>
</dbReference>
<feature type="compositionally biased region" description="Acidic residues" evidence="1">
    <location>
        <begin position="113"/>
        <end position="125"/>
    </location>
</feature>
<feature type="region of interest" description="Disordered" evidence="1">
    <location>
        <begin position="54"/>
        <end position="151"/>
    </location>
</feature>
<feature type="compositionally biased region" description="Basic and acidic residues" evidence="1">
    <location>
        <begin position="95"/>
        <end position="105"/>
    </location>
</feature>
<keyword evidence="3" id="KW-1185">Reference proteome</keyword>
<protein>
    <submittedName>
        <fullName evidence="2">Uncharacterized protein</fullName>
    </submittedName>
</protein>
<evidence type="ECO:0000313" key="3">
    <source>
        <dbReference type="Proteomes" id="UP001147747"/>
    </source>
</evidence>
<sequence>MCLIWTRTYTLCGCTREITTTHCPPEAKSKCPGQKLIFLKNGSITCKGCWRKGDNRMLISSSDGDDEHEHEHEYYSADDPETPRPVDSDGSESNEIWHEAVDSRSTDILTSTDESDSESDNENDLFMDAFEYIADDECSSPGPDSTSDAVP</sequence>
<evidence type="ECO:0000313" key="2">
    <source>
        <dbReference type="EMBL" id="KAJ5387110.1"/>
    </source>
</evidence>
<reference evidence="2" key="1">
    <citation type="submission" date="2022-12" db="EMBL/GenBank/DDBJ databases">
        <authorList>
            <person name="Petersen C."/>
        </authorList>
    </citation>
    <scope>NUCLEOTIDE SEQUENCE</scope>
    <source>
        <strain evidence="2">IBT 29677</strain>
    </source>
</reference>
<gene>
    <name evidence="2" type="ORF">N7509_009651</name>
</gene>
<dbReference type="OrthoDB" id="4369618at2759"/>
<organism evidence="2 3">
    <name type="scientific">Penicillium cosmopolitanum</name>
    <dbReference type="NCBI Taxonomy" id="1131564"/>
    <lineage>
        <taxon>Eukaryota</taxon>
        <taxon>Fungi</taxon>
        <taxon>Dikarya</taxon>
        <taxon>Ascomycota</taxon>
        <taxon>Pezizomycotina</taxon>
        <taxon>Eurotiomycetes</taxon>
        <taxon>Eurotiomycetidae</taxon>
        <taxon>Eurotiales</taxon>
        <taxon>Aspergillaceae</taxon>
        <taxon>Penicillium</taxon>
    </lineage>
</organism>
<dbReference type="EMBL" id="JAPZBU010000009">
    <property type="protein sequence ID" value="KAJ5387110.1"/>
    <property type="molecule type" value="Genomic_DNA"/>
</dbReference>